<dbReference type="EMBL" id="SDRB02010578">
    <property type="protein sequence ID" value="THG05686.1"/>
    <property type="molecule type" value="Genomic_DNA"/>
</dbReference>
<keyword evidence="3" id="KW-1185">Reference proteome</keyword>
<evidence type="ECO:0000313" key="2">
    <source>
        <dbReference type="EMBL" id="THG05686.1"/>
    </source>
</evidence>
<feature type="compositionally biased region" description="Polar residues" evidence="1">
    <location>
        <begin position="26"/>
        <end position="36"/>
    </location>
</feature>
<name>A0A4S4DT91_CAMSN</name>
<dbReference type="AlphaFoldDB" id="A0A4S4DT91"/>
<organism evidence="2 3">
    <name type="scientific">Camellia sinensis var. sinensis</name>
    <name type="common">China tea</name>
    <dbReference type="NCBI Taxonomy" id="542762"/>
    <lineage>
        <taxon>Eukaryota</taxon>
        <taxon>Viridiplantae</taxon>
        <taxon>Streptophyta</taxon>
        <taxon>Embryophyta</taxon>
        <taxon>Tracheophyta</taxon>
        <taxon>Spermatophyta</taxon>
        <taxon>Magnoliopsida</taxon>
        <taxon>eudicotyledons</taxon>
        <taxon>Gunneridae</taxon>
        <taxon>Pentapetalae</taxon>
        <taxon>asterids</taxon>
        <taxon>Ericales</taxon>
        <taxon>Theaceae</taxon>
        <taxon>Camellia</taxon>
    </lineage>
</organism>
<feature type="region of interest" description="Disordered" evidence="1">
    <location>
        <begin position="131"/>
        <end position="150"/>
    </location>
</feature>
<dbReference type="PANTHER" id="PTHR35735">
    <property type="entry name" value="PROTEIN NIM1-INTERACTING 2"/>
    <property type="match status" value="1"/>
</dbReference>
<accession>A0A4S4DT91</accession>
<gene>
    <name evidence="2" type="ORF">TEA_003945</name>
</gene>
<dbReference type="PANTHER" id="PTHR35735:SF4">
    <property type="entry name" value="PROTEIN NIM1-INTERACTING 2"/>
    <property type="match status" value="1"/>
</dbReference>
<proteinExistence type="predicted"/>
<comment type="caution">
    <text evidence="2">The sequence shown here is derived from an EMBL/GenBank/DDBJ whole genome shotgun (WGS) entry which is preliminary data.</text>
</comment>
<protein>
    <submittedName>
        <fullName evidence="2">Uncharacterized protein</fullName>
    </submittedName>
</protein>
<sequence length="150" mass="16714">MGFLNVETCHNWGIQTLPKRADQVTDGRTGSGQVSEQMAEGEKRKKQGQYDAVSGTRKKARQDGNGEQTEVKEEEVEEFFAIIRRIHVAVKYFERGSNGDGRKLTEMRSRLRQSIERECAGGVNGAKSKVREEGVEENLGLDLNAEPGSE</sequence>
<evidence type="ECO:0000313" key="3">
    <source>
        <dbReference type="Proteomes" id="UP000306102"/>
    </source>
</evidence>
<evidence type="ECO:0000256" key="1">
    <source>
        <dbReference type="SAM" id="MobiDB-lite"/>
    </source>
</evidence>
<dbReference type="Proteomes" id="UP000306102">
    <property type="component" value="Unassembled WGS sequence"/>
</dbReference>
<dbReference type="GO" id="GO:0010112">
    <property type="term" value="P:regulation of systemic acquired resistance"/>
    <property type="evidence" value="ECO:0007669"/>
    <property type="project" value="InterPro"/>
</dbReference>
<reference evidence="2 3" key="1">
    <citation type="journal article" date="2018" name="Proc. Natl. Acad. Sci. U.S.A.">
        <title>Draft genome sequence of Camellia sinensis var. sinensis provides insights into the evolution of the tea genome and tea quality.</title>
        <authorList>
            <person name="Wei C."/>
            <person name="Yang H."/>
            <person name="Wang S."/>
            <person name="Zhao J."/>
            <person name="Liu C."/>
            <person name="Gao L."/>
            <person name="Xia E."/>
            <person name="Lu Y."/>
            <person name="Tai Y."/>
            <person name="She G."/>
            <person name="Sun J."/>
            <person name="Cao H."/>
            <person name="Tong W."/>
            <person name="Gao Q."/>
            <person name="Li Y."/>
            <person name="Deng W."/>
            <person name="Jiang X."/>
            <person name="Wang W."/>
            <person name="Chen Q."/>
            <person name="Zhang S."/>
            <person name="Li H."/>
            <person name="Wu J."/>
            <person name="Wang P."/>
            <person name="Li P."/>
            <person name="Shi C."/>
            <person name="Zheng F."/>
            <person name="Jian J."/>
            <person name="Huang B."/>
            <person name="Shan D."/>
            <person name="Shi M."/>
            <person name="Fang C."/>
            <person name="Yue Y."/>
            <person name="Li F."/>
            <person name="Li D."/>
            <person name="Wei S."/>
            <person name="Han B."/>
            <person name="Jiang C."/>
            <person name="Yin Y."/>
            <person name="Xia T."/>
            <person name="Zhang Z."/>
            <person name="Bennetzen J.L."/>
            <person name="Zhao S."/>
            <person name="Wan X."/>
        </authorList>
    </citation>
    <scope>NUCLEOTIDE SEQUENCE [LARGE SCALE GENOMIC DNA]</scope>
    <source>
        <strain evidence="3">cv. Shuchazao</strain>
        <tissue evidence="2">Leaf</tissue>
    </source>
</reference>
<feature type="region of interest" description="Disordered" evidence="1">
    <location>
        <begin position="15"/>
        <end position="73"/>
    </location>
</feature>
<dbReference type="InterPro" id="IPR034577">
    <property type="entry name" value="NIMIN-2"/>
</dbReference>